<proteinExistence type="predicted"/>
<evidence type="ECO:0000313" key="2">
    <source>
        <dbReference type="EMBL" id="KAJ8989007.1"/>
    </source>
</evidence>
<comment type="caution">
    <text evidence="2">The sequence shown here is derived from an EMBL/GenBank/DDBJ whole genome shotgun (WGS) entry which is preliminary data.</text>
</comment>
<sequence length="338" mass="38768">MVQTSASTSSSCQQLPEGQEWQCFDGVAWYHVDSDVNSSTTCAIAYIKDNKTTNLSFEDIQYSPFKPYFWLPFYAHDSQNCWFWAECVYDRAQEVRKQQFEATALVMGLIPLTLKDVAWPSRRIVYLGARLDVRREIIVRALGLEPTVVDPARHTDIVKWWKTFFVFDWVRKYPWSMIGLCSAMMLLTIAATALTEIYSKRSALGCPYPIFVVTFYLVAIFPAAFHVACTRYRLKYPERYNVRKNIQLSETTGSGPAGKFVSAIQGEDEWWIVQLFLGHILCGWHVDIYLYHGCHGTGIVCMGLRQCRLDGRLQVFGFHHLYVVSCSGRITVHPVTFG</sequence>
<protein>
    <submittedName>
        <fullName evidence="2">Uncharacterized protein</fullName>
    </submittedName>
</protein>
<keyword evidence="1" id="KW-1133">Transmembrane helix</keyword>
<feature type="transmembrane region" description="Helical" evidence="1">
    <location>
        <begin position="177"/>
        <end position="198"/>
    </location>
</feature>
<evidence type="ECO:0000256" key="1">
    <source>
        <dbReference type="SAM" id="Phobius"/>
    </source>
</evidence>
<dbReference type="AlphaFoldDB" id="A0AAN6ESF3"/>
<name>A0AAN6ESF3_EXODE</name>
<reference evidence="2" key="1">
    <citation type="submission" date="2023-01" db="EMBL/GenBank/DDBJ databases">
        <title>Exophiala dermititidis isolated from Cystic Fibrosis Patient.</title>
        <authorList>
            <person name="Kurbessoian T."/>
            <person name="Crocker A."/>
            <person name="Murante D."/>
            <person name="Hogan D.A."/>
            <person name="Stajich J.E."/>
        </authorList>
    </citation>
    <scope>NUCLEOTIDE SEQUENCE</scope>
    <source>
        <strain evidence="2">Ex8</strain>
    </source>
</reference>
<organism evidence="2 3">
    <name type="scientific">Exophiala dermatitidis</name>
    <name type="common">Black yeast-like fungus</name>
    <name type="synonym">Wangiella dermatitidis</name>
    <dbReference type="NCBI Taxonomy" id="5970"/>
    <lineage>
        <taxon>Eukaryota</taxon>
        <taxon>Fungi</taxon>
        <taxon>Dikarya</taxon>
        <taxon>Ascomycota</taxon>
        <taxon>Pezizomycotina</taxon>
        <taxon>Eurotiomycetes</taxon>
        <taxon>Chaetothyriomycetidae</taxon>
        <taxon>Chaetothyriales</taxon>
        <taxon>Herpotrichiellaceae</taxon>
        <taxon>Exophiala</taxon>
    </lineage>
</organism>
<dbReference type="EMBL" id="JAJGCB010000016">
    <property type="protein sequence ID" value="KAJ8989007.1"/>
    <property type="molecule type" value="Genomic_DNA"/>
</dbReference>
<evidence type="ECO:0000313" key="3">
    <source>
        <dbReference type="Proteomes" id="UP001161757"/>
    </source>
</evidence>
<keyword evidence="1" id="KW-0472">Membrane</keyword>
<feature type="transmembrane region" description="Helical" evidence="1">
    <location>
        <begin position="210"/>
        <end position="229"/>
    </location>
</feature>
<keyword evidence="1" id="KW-0812">Transmembrane</keyword>
<gene>
    <name evidence="2" type="ORF">HRR80_007204</name>
</gene>
<accession>A0AAN6ESF3</accession>
<dbReference type="Proteomes" id="UP001161757">
    <property type="component" value="Unassembled WGS sequence"/>
</dbReference>